<evidence type="ECO:0000313" key="2">
    <source>
        <dbReference type="EMBL" id="MEI9401738.1"/>
    </source>
</evidence>
<feature type="domain" description="Multi-ubiquitin" evidence="1">
    <location>
        <begin position="9"/>
        <end position="70"/>
    </location>
</feature>
<proteinExistence type="predicted"/>
<keyword evidence="3" id="KW-1185">Reference proteome</keyword>
<dbReference type="Proteomes" id="UP001366503">
    <property type="component" value="Unassembled WGS sequence"/>
</dbReference>
<evidence type="ECO:0000259" key="1">
    <source>
        <dbReference type="Pfam" id="PF14452"/>
    </source>
</evidence>
<dbReference type="EMBL" id="JAPYKO010000003">
    <property type="protein sequence ID" value="MEI9401738.1"/>
    <property type="molecule type" value="Genomic_DNA"/>
</dbReference>
<evidence type="ECO:0000313" key="3">
    <source>
        <dbReference type="Proteomes" id="UP001366503"/>
    </source>
</evidence>
<accession>A0ABU8K947</accession>
<protein>
    <submittedName>
        <fullName evidence="2">Multiubiquitin domain-containing protein</fullName>
    </submittedName>
</protein>
<comment type="caution">
    <text evidence="2">The sequence shown here is derived from an EMBL/GenBank/DDBJ whole genome shotgun (WGS) entry which is preliminary data.</text>
</comment>
<dbReference type="RefSeq" id="WP_337092067.1">
    <property type="nucleotide sequence ID" value="NZ_JAPYKO010000003.1"/>
</dbReference>
<sequence>MAKEDHPRFSIHIDGQHFEVEQTTMTGAQLKELAHKDQQYQLFLEGHGSDPDEVVGDTSAVSIKNGMHFYTVPPATFG</sequence>
<reference evidence="2 3" key="1">
    <citation type="submission" date="2022-12" db="EMBL/GenBank/DDBJ databases">
        <authorList>
            <person name="Muema E."/>
        </authorList>
    </citation>
    <scope>NUCLEOTIDE SEQUENCE [LARGE SCALE GENOMIC DNA]</scope>
    <source>
        <strain evidence="3">1330</strain>
    </source>
</reference>
<gene>
    <name evidence="2" type="ORF">O7A05_05990</name>
</gene>
<dbReference type="Pfam" id="PF14452">
    <property type="entry name" value="Multi_ubiq"/>
    <property type="match status" value="1"/>
</dbReference>
<organism evidence="2 3">
    <name type="scientific">Mesorhizobium argentiipisi</name>
    <dbReference type="NCBI Taxonomy" id="3015175"/>
    <lineage>
        <taxon>Bacteria</taxon>
        <taxon>Pseudomonadati</taxon>
        <taxon>Pseudomonadota</taxon>
        <taxon>Alphaproteobacteria</taxon>
        <taxon>Hyphomicrobiales</taxon>
        <taxon>Phyllobacteriaceae</taxon>
        <taxon>Mesorhizobium</taxon>
    </lineage>
</organism>
<dbReference type="InterPro" id="IPR027802">
    <property type="entry name" value="Multi-ubiquitin_dom"/>
</dbReference>
<name>A0ABU8K947_9HYPH</name>